<organism evidence="1 2">
    <name type="scientific">Sulfurimonas diazotrophicus</name>
    <dbReference type="NCBI Taxonomy" id="3131939"/>
    <lineage>
        <taxon>Bacteria</taxon>
        <taxon>Pseudomonadati</taxon>
        <taxon>Campylobacterota</taxon>
        <taxon>Epsilonproteobacteria</taxon>
        <taxon>Campylobacterales</taxon>
        <taxon>Sulfurimonadaceae</taxon>
        <taxon>Sulfurimonas</taxon>
    </lineage>
</organism>
<evidence type="ECO:0000313" key="2">
    <source>
        <dbReference type="Proteomes" id="UP001447842"/>
    </source>
</evidence>
<keyword evidence="2" id="KW-1185">Reference proteome</keyword>
<name>A0ABZ3H7C9_9BACT</name>
<evidence type="ECO:0000313" key="1">
    <source>
        <dbReference type="EMBL" id="XAU14034.1"/>
    </source>
</evidence>
<dbReference type="InterPro" id="IPR011197">
    <property type="entry name" value="UCP012318"/>
</dbReference>
<dbReference type="InterPro" id="IPR009078">
    <property type="entry name" value="Ferritin-like_SF"/>
</dbReference>
<reference evidence="1 2" key="1">
    <citation type="submission" date="2024-03" db="EMBL/GenBank/DDBJ databases">
        <title>Sulfurimonas sp. HSL3-1.</title>
        <authorList>
            <person name="Wang S."/>
        </authorList>
    </citation>
    <scope>NUCLEOTIDE SEQUENCE [LARGE SCALE GENOMIC DNA]</scope>
    <source>
        <strain evidence="1 2">HSL3-1</strain>
    </source>
</reference>
<dbReference type="PANTHER" id="PTHR42782">
    <property type="entry name" value="SI:CH73-314G15.3"/>
    <property type="match status" value="1"/>
</dbReference>
<protein>
    <submittedName>
        <fullName evidence="1">Ferritin-like domain-containing protein</fullName>
    </submittedName>
</protein>
<dbReference type="PIRSF" id="PIRSF012318">
    <property type="entry name" value="UCP012318"/>
    <property type="match status" value="1"/>
</dbReference>
<dbReference type="PANTHER" id="PTHR42782:SF4">
    <property type="entry name" value="DUF455 DOMAIN-CONTAINING PROTEIN"/>
    <property type="match status" value="1"/>
</dbReference>
<dbReference type="EMBL" id="CP147920">
    <property type="protein sequence ID" value="XAU14034.1"/>
    <property type="molecule type" value="Genomic_DNA"/>
</dbReference>
<gene>
    <name evidence="1" type="ORF">WCY31_07160</name>
</gene>
<dbReference type="Proteomes" id="UP001447842">
    <property type="component" value="Chromosome"/>
</dbReference>
<dbReference type="Pfam" id="PF04305">
    <property type="entry name" value="DUF455"/>
    <property type="match status" value="1"/>
</dbReference>
<proteinExistence type="predicted"/>
<sequence>MQFHTTLQSIIMTAEPAAKLAAFRTFYAAYQAGETVFEAAFTPVLFDEPSFASVCEIVLPQDVPRRKSPVTAEGQILLLHAITHIEYSAIDLALDHAYRFTGMPKAFYDDWLEVADDECRHFEMLHTLLEALGSRYGDLPVHAGLFEAGQKTLTLLERMAVVPRYFEANGLDATPQILERLLPIKNDPMIGRIVDALQVILEEEVDHVRKGDRWFDYACEAAGAEKSVYFDIVEQCCPGSYPRQKYLNVDARRAAGFSCSELNRMSTEKVC</sequence>
<dbReference type="RefSeq" id="WP_345971867.1">
    <property type="nucleotide sequence ID" value="NZ_CP147920.1"/>
</dbReference>
<dbReference type="CDD" id="cd00657">
    <property type="entry name" value="Ferritin_like"/>
    <property type="match status" value="1"/>
</dbReference>
<accession>A0ABZ3H7C9</accession>
<dbReference type="SUPFAM" id="SSF47240">
    <property type="entry name" value="Ferritin-like"/>
    <property type="match status" value="1"/>
</dbReference>
<dbReference type="InterPro" id="IPR007402">
    <property type="entry name" value="DUF455"/>
</dbReference>